<dbReference type="GO" id="GO:0030435">
    <property type="term" value="P:sporulation resulting in formation of a cellular spore"/>
    <property type="evidence" value="ECO:0007669"/>
    <property type="project" value="UniProtKB-KW"/>
</dbReference>
<dbReference type="AlphaFoldDB" id="A0A168B675"/>
<evidence type="ECO:0000256" key="2">
    <source>
        <dbReference type="ARBA" id="ARBA00022969"/>
    </source>
</evidence>
<dbReference type="Gene3D" id="2.60.40.3960">
    <property type="entry name" value="Velvet domain"/>
    <property type="match status" value="1"/>
</dbReference>
<dbReference type="InterPro" id="IPR038491">
    <property type="entry name" value="Velvet_dom_sf"/>
</dbReference>
<dbReference type="EMBL" id="AZGY01000010">
    <property type="protein sequence ID" value="KZZ94854.1"/>
    <property type="molecule type" value="Genomic_DNA"/>
</dbReference>
<reference evidence="9 10" key="1">
    <citation type="journal article" date="2016" name="Genome Biol. Evol.">
        <title>Divergent and convergent evolution of fungal pathogenicity.</title>
        <authorList>
            <person name="Shang Y."/>
            <person name="Xiao G."/>
            <person name="Zheng P."/>
            <person name="Cen K."/>
            <person name="Zhan S."/>
            <person name="Wang C."/>
        </authorList>
    </citation>
    <scope>NUCLEOTIDE SEQUENCE [LARGE SCALE GENOMIC DNA]</scope>
    <source>
        <strain evidence="9 10">RCEF 2490</strain>
    </source>
</reference>
<protein>
    <submittedName>
        <fullName evidence="9">VelB</fullName>
    </submittedName>
</protein>
<dbReference type="PANTHER" id="PTHR33572">
    <property type="entry name" value="SPORE DEVELOPMENT REGULATOR VOSA"/>
    <property type="match status" value="1"/>
</dbReference>
<proteinExistence type="inferred from homology"/>
<keyword evidence="10" id="KW-1185">Reference proteome</keyword>
<feature type="compositionally biased region" description="Polar residues" evidence="7">
    <location>
        <begin position="330"/>
        <end position="339"/>
    </location>
</feature>
<dbReference type="InterPro" id="IPR037525">
    <property type="entry name" value="Velvet_dom"/>
</dbReference>
<feature type="compositionally biased region" description="Low complexity" evidence="7">
    <location>
        <begin position="20"/>
        <end position="40"/>
    </location>
</feature>
<dbReference type="GO" id="GO:0005634">
    <property type="term" value="C:nucleus"/>
    <property type="evidence" value="ECO:0007669"/>
    <property type="project" value="UniProtKB-SubCell"/>
</dbReference>
<dbReference type="STRING" id="1081109.A0A168B675"/>
<feature type="compositionally biased region" description="Polar residues" evidence="7">
    <location>
        <begin position="114"/>
        <end position="129"/>
    </location>
</feature>
<gene>
    <name evidence="9" type="ORF">AAL_04965</name>
</gene>
<comment type="subcellular location">
    <subcellularLocation>
        <location evidence="1">Nucleus</location>
    </subcellularLocation>
</comment>
<evidence type="ECO:0000256" key="4">
    <source>
        <dbReference type="ARBA" id="ARBA00023163"/>
    </source>
</evidence>
<keyword evidence="3" id="KW-0805">Transcription regulation</keyword>
<organism evidence="9 10">
    <name type="scientific">Moelleriella libera RCEF 2490</name>
    <dbReference type="NCBI Taxonomy" id="1081109"/>
    <lineage>
        <taxon>Eukaryota</taxon>
        <taxon>Fungi</taxon>
        <taxon>Dikarya</taxon>
        <taxon>Ascomycota</taxon>
        <taxon>Pezizomycotina</taxon>
        <taxon>Sordariomycetes</taxon>
        <taxon>Hypocreomycetidae</taxon>
        <taxon>Hypocreales</taxon>
        <taxon>Clavicipitaceae</taxon>
        <taxon>Moelleriella</taxon>
    </lineage>
</organism>
<dbReference type="Pfam" id="PF11754">
    <property type="entry name" value="Velvet"/>
    <property type="match status" value="1"/>
</dbReference>
<sequence length="493" mass="52968">MGSTYHPAADMAQQLPLPGASYSQPSSSASSNHHSAGATAYGFHGHQEQHRQPLSSHHAAHSHHQQHQASASLSQGQPAAHAHSHTHHEAGPQLQHQLPTPQMPPPAPHMPRQDTGTSTPGTMASSTIGKSAGAPAQLLAPFSKIDEKAGRKYQLDVVQQPKRARMCGFGDKETALINTSGSPAHNPSAMPVIQKPINVWNFLTFSDIDHSMFVLNVDLWNEDGSKEVNLVRSSTGSPSISSTTPYSYTTLNGGDPGLVPYTQHVLPSHRDPSYNSTHSVGYSQDYQLQASYNQATPYPPNGSYGPPQQYFPQHQSYRTDGGVAHMAPQPSASPYSRNGGSSGPAGYVQDHNPLARMAMVGGQPQGMFTRNLIGSLAASAFRLSDTEDRIGIWFVLQDLSVRTEGPFRLRFSFVNVGPPDGTSRDTGAPKVNKSRAPILACCFSDVFNVFSAKKFPGVCESTALSKTFATQGIKIPIRKDSNVRGGDDDDYGD</sequence>
<feature type="region of interest" description="Disordered" evidence="7">
    <location>
        <begin position="293"/>
        <end position="344"/>
    </location>
</feature>
<evidence type="ECO:0000256" key="3">
    <source>
        <dbReference type="ARBA" id="ARBA00023015"/>
    </source>
</evidence>
<comment type="caution">
    <text evidence="9">The sequence shown here is derived from an EMBL/GenBank/DDBJ whole genome shotgun (WGS) entry which is preliminary data.</text>
</comment>
<evidence type="ECO:0000313" key="9">
    <source>
        <dbReference type="EMBL" id="KZZ94854.1"/>
    </source>
</evidence>
<dbReference type="Proteomes" id="UP000078544">
    <property type="component" value="Unassembled WGS sequence"/>
</dbReference>
<evidence type="ECO:0000256" key="1">
    <source>
        <dbReference type="ARBA" id="ARBA00004123"/>
    </source>
</evidence>
<dbReference type="PROSITE" id="PS51821">
    <property type="entry name" value="VELVET"/>
    <property type="match status" value="1"/>
</dbReference>
<evidence type="ECO:0000313" key="10">
    <source>
        <dbReference type="Proteomes" id="UP000078544"/>
    </source>
</evidence>
<feature type="region of interest" description="Disordered" evidence="7">
    <location>
        <begin position="16"/>
        <end position="135"/>
    </location>
</feature>
<evidence type="ECO:0000256" key="7">
    <source>
        <dbReference type="SAM" id="MobiDB-lite"/>
    </source>
</evidence>
<name>A0A168B675_9HYPO</name>
<dbReference type="PANTHER" id="PTHR33572:SF3">
    <property type="entry name" value="VELVET COMPLEX SUBUNIT B"/>
    <property type="match status" value="1"/>
</dbReference>
<keyword evidence="2" id="KW-0749">Sporulation</keyword>
<evidence type="ECO:0000256" key="5">
    <source>
        <dbReference type="ARBA" id="ARBA00023242"/>
    </source>
</evidence>
<feature type="compositionally biased region" description="Low complexity" evidence="7">
    <location>
        <begin position="67"/>
        <end position="81"/>
    </location>
</feature>
<feature type="domain" description="Velvet" evidence="8">
    <location>
        <begin position="147"/>
        <end position="478"/>
    </location>
</feature>
<dbReference type="OrthoDB" id="1746739at2759"/>
<evidence type="ECO:0000259" key="8">
    <source>
        <dbReference type="PROSITE" id="PS51821"/>
    </source>
</evidence>
<comment type="similarity">
    <text evidence="6">Belongs to the velvet family. VelB subfamily.</text>
</comment>
<keyword evidence="5" id="KW-0539">Nucleus</keyword>
<dbReference type="InterPro" id="IPR021740">
    <property type="entry name" value="Velvet"/>
</dbReference>
<evidence type="ECO:0000256" key="6">
    <source>
        <dbReference type="ARBA" id="ARBA00038045"/>
    </source>
</evidence>
<keyword evidence="4" id="KW-0804">Transcription</keyword>
<accession>A0A168B675</accession>